<dbReference type="NCBIfam" id="TIGR00364">
    <property type="entry name" value="7-cyano-7-deazaguanine synthase QueC"/>
    <property type="match status" value="1"/>
</dbReference>
<reference evidence="12 13" key="1">
    <citation type="submission" date="2020-03" db="EMBL/GenBank/DDBJ databases">
        <authorList>
            <person name="Picone N."/>
        </authorList>
    </citation>
    <scope>NUCLEOTIDE SEQUENCE [LARGE SCALE GENOMIC DNA]</scope>
    <source>
        <strain evidence="12">NSCAC1</strain>
    </source>
</reference>
<keyword evidence="2 11" id="KW-0436">Ligase</keyword>
<dbReference type="SUPFAM" id="SSF52402">
    <property type="entry name" value="Adenine nucleotide alpha hydrolases-like"/>
    <property type="match status" value="1"/>
</dbReference>
<sequence>MTKAVILLSGGLDSSTVLAIARSQGYSCYAISFNYGQKNKVELEAAQEIAQHFKVADHKIINIDLGNIGGSALTDSTIPIPKASKGQIPVTYVPARNTLFLAFALGWAEVLDIQNIFIGVNSVDYSGYPDCRPEFIAAFEQLANLATKVGMEGKKIRVQAPLIGLSKKEVINQGISLGVDYSHTISCYQIDDKRRACGICDACTLRKKGFLEARIKDPTIYR</sequence>
<feature type="binding site" evidence="11">
    <location>
        <position position="203"/>
    </location>
    <ligand>
        <name>Zn(2+)</name>
        <dbReference type="ChEBI" id="CHEBI:29105"/>
    </ligand>
</feature>
<dbReference type="GO" id="GO:0016879">
    <property type="term" value="F:ligase activity, forming carbon-nitrogen bonds"/>
    <property type="evidence" value="ECO:0007669"/>
    <property type="project" value="UniProtKB-UniRule"/>
</dbReference>
<keyword evidence="6 11" id="KW-0862">Zinc</keyword>
<dbReference type="Pfam" id="PF06508">
    <property type="entry name" value="QueC"/>
    <property type="match status" value="1"/>
</dbReference>
<dbReference type="Gene3D" id="3.40.50.620">
    <property type="entry name" value="HUPs"/>
    <property type="match status" value="1"/>
</dbReference>
<accession>A0A7G1QBI5</accession>
<evidence type="ECO:0000256" key="3">
    <source>
        <dbReference type="ARBA" id="ARBA00022723"/>
    </source>
</evidence>
<evidence type="ECO:0000256" key="1">
    <source>
        <dbReference type="ARBA" id="ARBA00005061"/>
    </source>
</evidence>
<feature type="binding site" evidence="11">
    <location>
        <position position="197"/>
    </location>
    <ligand>
        <name>Zn(2+)</name>
        <dbReference type="ChEBI" id="CHEBI:29105"/>
    </ligand>
</feature>
<keyword evidence="7 11" id="KW-0067">ATP-binding</keyword>
<dbReference type="PIRSF" id="PIRSF006293">
    <property type="entry name" value="ExsB"/>
    <property type="match status" value="1"/>
</dbReference>
<dbReference type="EC" id="6.3.4.20" evidence="9 11"/>
<feature type="binding site" evidence="11">
    <location>
        <position position="200"/>
    </location>
    <ligand>
        <name>Zn(2+)</name>
        <dbReference type="ChEBI" id="CHEBI:29105"/>
    </ligand>
</feature>
<evidence type="ECO:0000256" key="5">
    <source>
        <dbReference type="ARBA" id="ARBA00022785"/>
    </source>
</evidence>
<evidence type="ECO:0000313" key="13">
    <source>
        <dbReference type="Proteomes" id="UP000516072"/>
    </source>
</evidence>
<dbReference type="HAMAP" id="MF_01633">
    <property type="entry name" value="QueC"/>
    <property type="match status" value="1"/>
</dbReference>
<keyword evidence="4 11" id="KW-0547">Nucleotide-binding</keyword>
<keyword evidence="13" id="KW-1185">Reference proteome</keyword>
<evidence type="ECO:0000256" key="4">
    <source>
        <dbReference type="ARBA" id="ARBA00022741"/>
    </source>
</evidence>
<evidence type="ECO:0000256" key="2">
    <source>
        <dbReference type="ARBA" id="ARBA00022598"/>
    </source>
</evidence>
<feature type="binding site" evidence="11">
    <location>
        <position position="187"/>
    </location>
    <ligand>
        <name>Zn(2+)</name>
        <dbReference type="ChEBI" id="CHEBI:29105"/>
    </ligand>
</feature>
<evidence type="ECO:0000256" key="9">
    <source>
        <dbReference type="ARBA" id="ARBA00039149"/>
    </source>
</evidence>
<dbReference type="Proteomes" id="UP000516072">
    <property type="component" value="Chromosome"/>
</dbReference>
<comment type="cofactor">
    <cofactor evidence="11">
        <name>Zn(2+)</name>
        <dbReference type="ChEBI" id="CHEBI:29105"/>
    </cofactor>
    <text evidence="11">Binds 1 zinc ion per subunit.</text>
</comment>
<dbReference type="PANTHER" id="PTHR42914">
    <property type="entry name" value="7-CYANO-7-DEAZAGUANINE SYNTHASE"/>
    <property type="match status" value="1"/>
</dbReference>
<evidence type="ECO:0000256" key="6">
    <source>
        <dbReference type="ARBA" id="ARBA00022833"/>
    </source>
</evidence>
<protein>
    <recommendedName>
        <fullName evidence="9 11">7-cyano-7-deazaguanine synthase</fullName>
        <ecNumber evidence="9 11">6.3.4.20</ecNumber>
    </recommendedName>
    <alternativeName>
        <fullName evidence="11">7-cyano-7-carbaguanine synthase</fullName>
    </alternativeName>
    <alternativeName>
        <fullName evidence="11">PreQ(0) synthase</fullName>
    </alternativeName>
    <alternativeName>
        <fullName evidence="11">Queuosine biosynthesis protein QueC</fullName>
    </alternativeName>
</protein>
<dbReference type="GO" id="GO:0005524">
    <property type="term" value="F:ATP binding"/>
    <property type="evidence" value="ECO:0007669"/>
    <property type="project" value="UniProtKB-UniRule"/>
</dbReference>
<dbReference type="AlphaFoldDB" id="A0A7G1QBI5"/>
<name>A0A7G1QBI5_9GAMM</name>
<keyword evidence="5 11" id="KW-0671">Queuosine biosynthesis</keyword>
<feature type="binding site" evidence="11">
    <location>
        <begin position="8"/>
        <end position="18"/>
    </location>
    <ligand>
        <name>ATP</name>
        <dbReference type="ChEBI" id="CHEBI:30616"/>
    </ligand>
</feature>
<dbReference type="GO" id="GO:0008616">
    <property type="term" value="P:tRNA queuosine(34) biosynthetic process"/>
    <property type="evidence" value="ECO:0007669"/>
    <property type="project" value="UniProtKB-UniRule"/>
</dbReference>
<dbReference type="CDD" id="cd01995">
    <property type="entry name" value="QueC-like"/>
    <property type="match status" value="1"/>
</dbReference>
<comment type="catalytic activity">
    <reaction evidence="10 11">
        <text>7-carboxy-7-carbaguanine + NH4(+) + 2 ATP = 7-cyano-7-carbaguanine + 2 AMP + 2 diphosphate + 2 H(+)</text>
        <dbReference type="Rhea" id="RHEA:27982"/>
        <dbReference type="ChEBI" id="CHEBI:15378"/>
        <dbReference type="ChEBI" id="CHEBI:28938"/>
        <dbReference type="ChEBI" id="CHEBI:30616"/>
        <dbReference type="ChEBI" id="CHEBI:33019"/>
        <dbReference type="ChEBI" id="CHEBI:45075"/>
        <dbReference type="ChEBI" id="CHEBI:61036"/>
        <dbReference type="ChEBI" id="CHEBI:456215"/>
        <dbReference type="EC" id="6.3.4.20"/>
    </reaction>
</comment>
<comment type="pathway">
    <text evidence="1 11">Purine metabolism; 7-cyano-7-deazaguanine biosynthesis.</text>
</comment>
<proteinExistence type="inferred from homology"/>
<gene>
    <name evidence="11 12" type="primary">queC</name>
    <name evidence="12" type="ORF">NSCAC_1669</name>
</gene>
<evidence type="ECO:0000313" key="12">
    <source>
        <dbReference type="EMBL" id="CAB1277440.1"/>
    </source>
</evidence>
<dbReference type="EMBL" id="LR778175">
    <property type="protein sequence ID" value="CAB1277440.1"/>
    <property type="molecule type" value="Genomic_DNA"/>
</dbReference>
<dbReference type="PANTHER" id="PTHR42914:SF1">
    <property type="entry name" value="7-CYANO-7-DEAZAGUANINE SYNTHASE"/>
    <property type="match status" value="1"/>
</dbReference>
<keyword evidence="3 11" id="KW-0479">Metal-binding</keyword>
<organism evidence="12 13">
    <name type="scientific">Candidatus Nitrosacidococcus tergens</name>
    <dbReference type="NCBI Taxonomy" id="553981"/>
    <lineage>
        <taxon>Bacteria</taxon>
        <taxon>Pseudomonadati</taxon>
        <taxon>Pseudomonadota</taxon>
        <taxon>Gammaproteobacteria</taxon>
        <taxon>Chromatiales</taxon>
        <taxon>Chromatiaceae</taxon>
        <taxon>Candidatus Nitrosacidococcus</taxon>
    </lineage>
</organism>
<evidence type="ECO:0000256" key="10">
    <source>
        <dbReference type="ARBA" id="ARBA00047890"/>
    </source>
</evidence>
<dbReference type="GO" id="GO:0008270">
    <property type="term" value="F:zinc ion binding"/>
    <property type="evidence" value="ECO:0007669"/>
    <property type="project" value="UniProtKB-UniRule"/>
</dbReference>
<dbReference type="UniPathway" id="UPA00391"/>
<comment type="similarity">
    <text evidence="8 11">Belongs to the QueC family.</text>
</comment>
<evidence type="ECO:0000256" key="7">
    <source>
        <dbReference type="ARBA" id="ARBA00022840"/>
    </source>
</evidence>
<evidence type="ECO:0000256" key="8">
    <source>
        <dbReference type="ARBA" id="ARBA00037993"/>
    </source>
</evidence>
<dbReference type="InterPro" id="IPR014729">
    <property type="entry name" value="Rossmann-like_a/b/a_fold"/>
</dbReference>
<dbReference type="KEGG" id="ntg:NSCAC_1669"/>
<comment type="function">
    <text evidence="11">Catalyzes the ATP-dependent conversion of 7-carboxy-7-deazaguanine (CDG) to 7-cyano-7-deazaguanine (preQ(0)).</text>
</comment>
<evidence type="ECO:0000256" key="11">
    <source>
        <dbReference type="HAMAP-Rule" id="MF_01633"/>
    </source>
</evidence>
<dbReference type="InterPro" id="IPR018317">
    <property type="entry name" value="QueC"/>
</dbReference>